<evidence type="ECO:0000313" key="3">
    <source>
        <dbReference type="Proteomes" id="UP001066276"/>
    </source>
</evidence>
<accession>A0AAV7RJ37</accession>
<feature type="compositionally biased region" description="Basic and acidic residues" evidence="1">
    <location>
        <begin position="139"/>
        <end position="148"/>
    </location>
</feature>
<dbReference type="Proteomes" id="UP001066276">
    <property type="component" value="Chromosome 5"/>
</dbReference>
<gene>
    <name evidence="2" type="ORF">NDU88_004018</name>
</gene>
<evidence type="ECO:0000313" key="2">
    <source>
        <dbReference type="EMBL" id="KAJ1151234.1"/>
    </source>
</evidence>
<reference evidence="2" key="1">
    <citation type="journal article" date="2022" name="bioRxiv">
        <title>Sequencing and chromosome-scale assembly of the giantPleurodeles waltlgenome.</title>
        <authorList>
            <person name="Brown T."/>
            <person name="Elewa A."/>
            <person name="Iarovenko S."/>
            <person name="Subramanian E."/>
            <person name="Araus A.J."/>
            <person name="Petzold A."/>
            <person name="Susuki M."/>
            <person name="Suzuki K.-i.T."/>
            <person name="Hayashi T."/>
            <person name="Toyoda A."/>
            <person name="Oliveira C."/>
            <person name="Osipova E."/>
            <person name="Leigh N.D."/>
            <person name="Simon A."/>
            <person name="Yun M.H."/>
        </authorList>
    </citation>
    <scope>NUCLEOTIDE SEQUENCE</scope>
    <source>
        <strain evidence="2">20211129_DDA</strain>
        <tissue evidence="2">Liver</tissue>
    </source>
</reference>
<feature type="compositionally biased region" description="Basic and acidic residues" evidence="1">
    <location>
        <begin position="121"/>
        <end position="130"/>
    </location>
</feature>
<keyword evidence="3" id="KW-1185">Reference proteome</keyword>
<proteinExistence type="predicted"/>
<feature type="compositionally biased region" description="Polar residues" evidence="1">
    <location>
        <begin position="1"/>
        <end position="10"/>
    </location>
</feature>
<organism evidence="2 3">
    <name type="scientific">Pleurodeles waltl</name>
    <name type="common">Iberian ribbed newt</name>
    <dbReference type="NCBI Taxonomy" id="8319"/>
    <lineage>
        <taxon>Eukaryota</taxon>
        <taxon>Metazoa</taxon>
        <taxon>Chordata</taxon>
        <taxon>Craniata</taxon>
        <taxon>Vertebrata</taxon>
        <taxon>Euteleostomi</taxon>
        <taxon>Amphibia</taxon>
        <taxon>Batrachia</taxon>
        <taxon>Caudata</taxon>
        <taxon>Salamandroidea</taxon>
        <taxon>Salamandridae</taxon>
        <taxon>Pleurodelinae</taxon>
        <taxon>Pleurodeles</taxon>
    </lineage>
</organism>
<dbReference type="AlphaFoldDB" id="A0AAV7RJ37"/>
<feature type="region of interest" description="Disordered" evidence="1">
    <location>
        <begin position="1"/>
        <end position="82"/>
    </location>
</feature>
<feature type="compositionally biased region" description="Polar residues" evidence="1">
    <location>
        <begin position="149"/>
        <end position="158"/>
    </location>
</feature>
<feature type="compositionally biased region" description="Polar residues" evidence="1">
    <location>
        <begin position="97"/>
        <end position="106"/>
    </location>
</feature>
<feature type="compositionally biased region" description="Polar residues" evidence="1">
    <location>
        <begin position="167"/>
        <end position="176"/>
    </location>
</feature>
<comment type="caution">
    <text evidence="2">The sequence shown here is derived from an EMBL/GenBank/DDBJ whole genome shotgun (WGS) entry which is preliminary data.</text>
</comment>
<feature type="region of interest" description="Disordered" evidence="1">
    <location>
        <begin position="97"/>
        <end position="176"/>
    </location>
</feature>
<dbReference type="EMBL" id="JANPWB010000009">
    <property type="protein sequence ID" value="KAJ1151234.1"/>
    <property type="molecule type" value="Genomic_DNA"/>
</dbReference>
<evidence type="ECO:0000256" key="1">
    <source>
        <dbReference type="SAM" id="MobiDB-lite"/>
    </source>
</evidence>
<protein>
    <submittedName>
        <fullName evidence="2">Uncharacterized protein</fullName>
    </submittedName>
</protein>
<name>A0AAV7RJ37_PLEWA</name>
<sequence length="253" mass="28553">MSQTDTNEISPTFKEPTKVQEKTTLPELPPIESIDNSSQPHSQIIIPETPEENLRQKDNNNESGARATDSSQKSERRPENDLDLNYSEEWLFALPTTGSTHLTQGSEMFFSTEENMEEGEGEIKGKEQQKPQKPIKKNKNSEPKESLKDNNLSTIFSRSRSKKKATSQKNEANSKITVVPRSRYSALLELSDPEDLLLEGLSATCKESILTPLEEGKSFKDFPPFKGKEEEITIEESQSLLPQEIIEIDPVEQ</sequence>